<protein>
    <submittedName>
        <fullName evidence="2">Uncharacterized protein</fullName>
    </submittedName>
</protein>
<dbReference type="EMBL" id="JWZX01002932">
    <property type="protein sequence ID" value="KOO25762.1"/>
    <property type="molecule type" value="Genomic_DNA"/>
</dbReference>
<gene>
    <name evidence="2" type="ORF">Ctob_003980</name>
</gene>
<comment type="caution">
    <text evidence="2">The sequence shown here is derived from an EMBL/GenBank/DDBJ whole genome shotgun (WGS) entry which is preliminary data.</text>
</comment>
<accession>A0A0M0JHE0</accession>
<evidence type="ECO:0000313" key="2">
    <source>
        <dbReference type="EMBL" id="KOO25762.1"/>
    </source>
</evidence>
<dbReference type="Proteomes" id="UP000037460">
    <property type="component" value="Unassembled WGS sequence"/>
</dbReference>
<feature type="transmembrane region" description="Helical" evidence="1">
    <location>
        <begin position="12"/>
        <end position="33"/>
    </location>
</feature>
<evidence type="ECO:0000256" key="1">
    <source>
        <dbReference type="SAM" id="Phobius"/>
    </source>
</evidence>
<keyword evidence="1" id="KW-0812">Transmembrane</keyword>
<keyword evidence="1" id="KW-1133">Transmembrane helix</keyword>
<reference evidence="3" key="1">
    <citation type="journal article" date="2015" name="PLoS Genet.">
        <title>Genome Sequence and Transcriptome Analyses of Chrysochromulina tobin: Metabolic Tools for Enhanced Algal Fitness in the Prominent Order Prymnesiales (Haptophyceae).</title>
        <authorList>
            <person name="Hovde B.T."/>
            <person name="Deodato C.R."/>
            <person name="Hunsperger H.M."/>
            <person name="Ryken S.A."/>
            <person name="Yost W."/>
            <person name="Jha R.K."/>
            <person name="Patterson J."/>
            <person name="Monnat R.J. Jr."/>
            <person name="Barlow S.B."/>
            <person name="Starkenburg S.R."/>
            <person name="Cattolico R.A."/>
        </authorList>
    </citation>
    <scope>NUCLEOTIDE SEQUENCE</scope>
    <source>
        <strain evidence="3">CCMP291</strain>
    </source>
</reference>
<evidence type="ECO:0000313" key="3">
    <source>
        <dbReference type="Proteomes" id="UP000037460"/>
    </source>
</evidence>
<name>A0A0M0JHE0_9EUKA</name>
<dbReference type="AlphaFoldDB" id="A0A0M0JHE0"/>
<sequence>MQDGFVKLPRNIARAACYSAFALFIGLAASTLASTINGSTRHTPADEFDEFECQAEAITSPEARCINSMPCPLQHYVAPYTYSSCRAACAARRDCLSFSIDEEGNCILKDRALVIKVLPSDPLHALEPKACSRTAIDFPRWWLNATGMIGQYRLADIIGCFGERVDAFHCAGLDPANVRKQWPGSIGDYYTRFAEKVYDMKALTRSADAMRYRGMRPVPRSSALQGPHTCPFVKPARNECVVHVRLGEVFGNGEVGSASVCDRYVRPESYYYGLLNELPKGATGLVIVAKVNTLLDDGRKFSNNDNETGFGHGAMGRSLKYISHLRRWIESAKSRSGSSLHVRWISPAGSGQLGVDCDFAFMSEARFFAPSGGNFGRLIGEVVHERGGRVTEHGEGGVVEEGDERVLHQQGRQQEQL</sequence>
<keyword evidence="3" id="KW-1185">Reference proteome</keyword>
<proteinExistence type="predicted"/>
<organism evidence="2 3">
    <name type="scientific">Chrysochromulina tobinii</name>
    <dbReference type="NCBI Taxonomy" id="1460289"/>
    <lineage>
        <taxon>Eukaryota</taxon>
        <taxon>Haptista</taxon>
        <taxon>Haptophyta</taxon>
        <taxon>Prymnesiophyceae</taxon>
        <taxon>Prymnesiales</taxon>
        <taxon>Chrysochromulinaceae</taxon>
        <taxon>Chrysochromulina</taxon>
    </lineage>
</organism>
<keyword evidence="1" id="KW-0472">Membrane</keyword>